<protein>
    <submittedName>
        <fullName evidence="1">Uncharacterized protein</fullName>
    </submittedName>
</protein>
<organism evidence="1 2">
    <name type="scientific">Botrytis porri</name>
    <dbReference type="NCBI Taxonomy" id="87229"/>
    <lineage>
        <taxon>Eukaryota</taxon>
        <taxon>Fungi</taxon>
        <taxon>Dikarya</taxon>
        <taxon>Ascomycota</taxon>
        <taxon>Pezizomycotina</taxon>
        <taxon>Leotiomycetes</taxon>
        <taxon>Helotiales</taxon>
        <taxon>Sclerotiniaceae</taxon>
        <taxon>Botrytis</taxon>
    </lineage>
</organism>
<gene>
    <name evidence="1" type="ORF">BPOR_1023g00020</name>
</gene>
<dbReference type="AlphaFoldDB" id="A0A4Z1KC56"/>
<keyword evidence="2" id="KW-1185">Reference proteome</keyword>
<dbReference type="Proteomes" id="UP000297280">
    <property type="component" value="Unassembled WGS sequence"/>
</dbReference>
<evidence type="ECO:0000313" key="2">
    <source>
        <dbReference type="Proteomes" id="UP000297280"/>
    </source>
</evidence>
<accession>A0A4Z1KC56</accession>
<comment type="caution">
    <text evidence="1">The sequence shown here is derived from an EMBL/GenBank/DDBJ whole genome shotgun (WGS) entry which is preliminary data.</text>
</comment>
<dbReference type="EMBL" id="PQXO01001017">
    <property type="protein sequence ID" value="TGO81770.1"/>
    <property type="molecule type" value="Genomic_DNA"/>
</dbReference>
<dbReference type="STRING" id="87229.A0A4Z1KC56"/>
<proteinExistence type="predicted"/>
<name>A0A4Z1KC56_9HELO</name>
<reference evidence="1 2" key="1">
    <citation type="submission" date="2017-12" db="EMBL/GenBank/DDBJ databases">
        <title>Comparative genomics of Botrytis spp.</title>
        <authorList>
            <person name="Valero-Jimenez C.A."/>
            <person name="Tapia P."/>
            <person name="Veloso J."/>
            <person name="Silva-Moreno E."/>
            <person name="Staats M."/>
            <person name="Valdes J.H."/>
            <person name="Van Kan J.A.L."/>
        </authorList>
    </citation>
    <scope>NUCLEOTIDE SEQUENCE [LARGE SCALE GENOMIC DNA]</scope>
    <source>
        <strain evidence="1 2">MUCL3349</strain>
    </source>
</reference>
<evidence type="ECO:0000313" key="1">
    <source>
        <dbReference type="EMBL" id="TGO81770.1"/>
    </source>
</evidence>
<sequence length="135" mass="14982">MSMGITSYANRANALCLFKDYESNRIYVIASKGAFTALDQAEDHDAWEKSTSLPSEAELIQRITKLDIHLNLDEEWNAAHNNSQPTLVDIDMLLRAGVISDEDLDLLLADEALDALLLACKSRGKLSELRSFLVA</sequence>